<feature type="domain" description="Protein kinase" evidence="8">
    <location>
        <begin position="53"/>
        <end position="367"/>
    </location>
</feature>
<dbReference type="Proteomes" id="UP000781932">
    <property type="component" value="Unassembled WGS sequence"/>
</dbReference>
<reference evidence="9" key="1">
    <citation type="submission" date="2020-03" db="EMBL/GenBank/DDBJ databases">
        <authorList>
            <person name="He L."/>
        </authorList>
    </citation>
    <scope>NUCLEOTIDE SEQUENCE</scope>
    <source>
        <strain evidence="9">CkLH20</strain>
    </source>
</reference>
<accession>A0A9P6LP85</accession>
<dbReference type="GeneID" id="62157858"/>
<dbReference type="Gene3D" id="3.20.20.80">
    <property type="entry name" value="Glycosidases"/>
    <property type="match status" value="1"/>
</dbReference>
<dbReference type="SUPFAM" id="SSF51445">
    <property type="entry name" value="(Trans)glycosidases"/>
    <property type="match status" value="1"/>
</dbReference>
<evidence type="ECO:0000256" key="2">
    <source>
        <dbReference type="ARBA" id="ARBA00004834"/>
    </source>
</evidence>
<dbReference type="AlphaFoldDB" id="A0A9P6LP85"/>
<dbReference type="SUPFAM" id="SSF56112">
    <property type="entry name" value="Protein kinase-like (PK-like)"/>
    <property type="match status" value="1"/>
</dbReference>
<dbReference type="InterPro" id="IPR055235">
    <property type="entry name" value="ASD1_cat"/>
</dbReference>
<keyword evidence="6" id="KW-0378">Hydrolase</keyword>
<dbReference type="OrthoDB" id="5979581at2759"/>
<sequence length="711" mass="78978">MTVRDASPPRPLSNAEPEEIYSETVRLEEETFSWYDPDKWYPVRIGEVFESRYQVLLKLGFGSASTSWLCRDLREHSYATLKVYATGNSQASVEKNVLRHLGDITSDHPGARLIRVAKNTFELPGKKENHICLVLETLGISLADIREMAGGKVPANLLKGLIYGVLLGIDYLHSVARVIHTDIQDGNIMLSVKDRSVLDRLVEDELELPSARKILRDRIIYASTGLEIPDQPGEPVIADFGDARIDEGAFDFEEEAMPDLYRAPEIVLGVPWNEKIDIWALGLLVWDLFEGLMEYFHWCEDMSMEPILDVWAGLGLAGLPPLMGAELEPFVEDAIREIEFVIGDINTSGGALRASLGHPEPYPLKFVEIGNEDNLAGGCESYKQRFVQFFDAIKEAYPHLTILTSTSDRNCLPDPIPEGAWLDFHDYNVPENYINAFDFYDDWDRAHPVFIGKYARWGVKWSDMRGACSEAVYMMGWERNADLIKLAAYAPTLQNYDPVNGQWTPNLIPFTNKPNGIVYTPSYHVKKMFANNHGDVVVPVTADAEVNPVWWAASKKTDGQFIVKLANYASNSTEARIQIPGKAGLEASFTSITAGPDDANSVETPDVIAAPAVINVSGDADGIFTVELGQFGGYNFNAANMQMTTFTAALAGIFFAASASATCTTSWPGFTCRSTQLGCCLDISYGVAEQNGKDENWRYDWSRSNCNTCKP</sequence>
<comment type="similarity">
    <text evidence="3">Belongs to the glycosyl hydrolase 51 family.</text>
</comment>
<protein>
    <recommendedName>
        <fullName evidence="4">non-reducing end alpha-L-arabinofuranosidase</fullName>
        <ecNumber evidence="4">3.2.1.55</ecNumber>
    </recommendedName>
</protein>
<keyword evidence="7" id="KW-0325">Glycoprotein</keyword>
<dbReference type="InterPro" id="IPR000719">
    <property type="entry name" value="Prot_kinase_dom"/>
</dbReference>
<evidence type="ECO:0000256" key="4">
    <source>
        <dbReference type="ARBA" id="ARBA00012670"/>
    </source>
</evidence>
<name>A0A9P6LP85_9PEZI</name>
<evidence type="ECO:0000256" key="7">
    <source>
        <dbReference type="ARBA" id="ARBA00023180"/>
    </source>
</evidence>
<evidence type="ECO:0000313" key="10">
    <source>
        <dbReference type="Proteomes" id="UP000781932"/>
    </source>
</evidence>
<evidence type="ECO:0000256" key="5">
    <source>
        <dbReference type="ARBA" id="ARBA00022729"/>
    </source>
</evidence>
<dbReference type="SMART" id="SM00813">
    <property type="entry name" value="Alpha-L-AF_C"/>
    <property type="match status" value="1"/>
</dbReference>
<dbReference type="Gene3D" id="1.10.510.10">
    <property type="entry name" value="Transferase(Phosphotransferase) domain 1"/>
    <property type="match status" value="1"/>
</dbReference>
<comment type="pathway">
    <text evidence="2">Glycan metabolism; L-arabinan degradation.</text>
</comment>
<dbReference type="PROSITE" id="PS50011">
    <property type="entry name" value="PROTEIN_KINASE_DOM"/>
    <property type="match status" value="1"/>
</dbReference>
<dbReference type="GO" id="GO:0005524">
    <property type="term" value="F:ATP binding"/>
    <property type="evidence" value="ECO:0007669"/>
    <property type="project" value="InterPro"/>
</dbReference>
<dbReference type="Gene3D" id="3.30.200.20">
    <property type="entry name" value="Phosphorylase Kinase, domain 1"/>
    <property type="match status" value="1"/>
</dbReference>
<dbReference type="GO" id="GO:0004672">
    <property type="term" value="F:protein kinase activity"/>
    <property type="evidence" value="ECO:0007669"/>
    <property type="project" value="InterPro"/>
</dbReference>
<dbReference type="RefSeq" id="XP_038749572.1">
    <property type="nucleotide sequence ID" value="XM_038884784.1"/>
</dbReference>
<comment type="caution">
    <text evidence="9">The sequence shown here is derived from an EMBL/GenBank/DDBJ whole genome shotgun (WGS) entry which is preliminary data.</text>
</comment>
<dbReference type="EC" id="3.2.1.55" evidence="4"/>
<reference evidence="9" key="2">
    <citation type="submission" date="2020-11" db="EMBL/GenBank/DDBJ databases">
        <title>Whole genome sequencing of Colletotrichum sp.</title>
        <authorList>
            <person name="Li H."/>
        </authorList>
    </citation>
    <scope>NUCLEOTIDE SEQUENCE</scope>
    <source>
        <strain evidence="9">CkLH20</strain>
    </source>
</reference>
<evidence type="ECO:0000259" key="8">
    <source>
        <dbReference type="PROSITE" id="PS50011"/>
    </source>
</evidence>
<evidence type="ECO:0000313" key="9">
    <source>
        <dbReference type="EMBL" id="KAF9880111.1"/>
    </source>
</evidence>
<dbReference type="GO" id="GO:0046373">
    <property type="term" value="P:L-arabinose metabolic process"/>
    <property type="evidence" value="ECO:0007669"/>
    <property type="project" value="InterPro"/>
</dbReference>
<dbReference type="GO" id="GO:0046556">
    <property type="term" value="F:alpha-L-arabinofuranosidase activity"/>
    <property type="evidence" value="ECO:0007669"/>
    <property type="project" value="UniProtKB-EC"/>
</dbReference>
<dbReference type="Pfam" id="PF22848">
    <property type="entry name" value="ASD1_dom"/>
    <property type="match status" value="1"/>
</dbReference>
<dbReference type="InterPro" id="IPR051563">
    <property type="entry name" value="Glycosyl_Hydrolase_51"/>
</dbReference>
<keyword evidence="10" id="KW-1185">Reference proteome</keyword>
<dbReference type="InterPro" id="IPR017853">
    <property type="entry name" value="GH"/>
</dbReference>
<dbReference type="EMBL" id="JAATWM020000005">
    <property type="protein sequence ID" value="KAF9880111.1"/>
    <property type="molecule type" value="Genomic_DNA"/>
</dbReference>
<keyword evidence="5" id="KW-0732">Signal</keyword>
<dbReference type="PANTHER" id="PTHR31776:SF0">
    <property type="entry name" value="ALPHA-L-ARABINOFURANOSIDASE 1"/>
    <property type="match status" value="1"/>
</dbReference>
<dbReference type="InterPro" id="IPR011009">
    <property type="entry name" value="Kinase-like_dom_sf"/>
</dbReference>
<evidence type="ECO:0000256" key="1">
    <source>
        <dbReference type="ARBA" id="ARBA00001462"/>
    </source>
</evidence>
<evidence type="ECO:0000256" key="6">
    <source>
        <dbReference type="ARBA" id="ARBA00022801"/>
    </source>
</evidence>
<evidence type="ECO:0000256" key="3">
    <source>
        <dbReference type="ARBA" id="ARBA00007186"/>
    </source>
</evidence>
<dbReference type="InterPro" id="IPR010720">
    <property type="entry name" value="Alpha-L-AF_C"/>
</dbReference>
<dbReference type="SMART" id="SM00220">
    <property type="entry name" value="S_TKc"/>
    <property type="match status" value="1"/>
</dbReference>
<proteinExistence type="inferred from homology"/>
<organism evidence="9 10">
    <name type="scientific">Colletotrichum karsti</name>
    <dbReference type="NCBI Taxonomy" id="1095194"/>
    <lineage>
        <taxon>Eukaryota</taxon>
        <taxon>Fungi</taxon>
        <taxon>Dikarya</taxon>
        <taxon>Ascomycota</taxon>
        <taxon>Pezizomycotina</taxon>
        <taxon>Sordariomycetes</taxon>
        <taxon>Hypocreomycetidae</taxon>
        <taxon>Glomerellales</taxon>
        <taxon>Glomerellaceae</taxon>
        <taxon>Colletotrichum</taxon>
        <taxon>Colletotrichum boninense species complex</taxon>
    </lineage>
</organism>
<dbReference type="PANTHER" id="PTHR31776">
    <property type="entry name" value="ALPHA-L-ARABINOFURANOSIDASE 1"/>
    <property type="match status" value="1"/>
</dbReference>
<dbReference type="Pfam" id="PF06964">
    <property type="entry name" value="Alpha-L-AF_C"/>
    <property type="match status" value="1"/>
</dbReference>
<comment type="catalytic activity">
    <reaction evidence="1">
        <text>Hydrolysis of terminal non-reducing alpha-L-arabinofuranoside residues in alpha-L-arabinosides.</text>
        <dbReference type="EC" id="3.2.1.55"/>
    </reaction>
</comment>
<gene>
    <name evidence="9" type="ORF">CkaCkLH20_02065</name>
</gene>